<dbReference type="Pfam" id="PF01740">
    <property type="entry name" value="STAS"/>
    <property type="match status" value="1"/>
</dbReference>
<dbReference type="InterPro" id="IPR036513">
    <property type="entry name" value="STAS_dom_sf"/>
</dbReference>
<name>A0A1G9V0B8_ALLAB</name>
<dbReference type="PROSITE" id="PS50801">
    <property type="entry name" value="STAS"/>
    <property type="match status" value="1"/>
</dbReference>
<evidence type="ECO:0000313" key="4">
    <source>
        <dbReference type="EMBL" id="SDM65664.1"/>
    </source>
</evidence>
<reference evidence="4 5" key="1">
    <citation type="submission" date="2016-10" db="EMBL/GenBank/DDBJ databases">
        <authorList>
            <person name="de Groot N.N."/>
        </authorList>
    </citation>
    <scope>NUCLEOTIDE SEQUENCE [LARGE SCALE GENOMIC DNA]</scope>
    <source>
        <strain evidence="4 5">DSM 44149</strain>
    </source>
</reference>
<dbReference type="eggNOG" id="COG1366">
    <property type="taxonomic scope" value="Bacteria"/>
</dbReference>
<dbReference type="Gene3D" id="3.30.750.24">
    <property type="entry name" value="STAS domain"/>
    <property type="match status" value="1"/>
</dbReference>
<dbReference type="InterPro" id="IPR002645">
    <property type="entry name" value="STAS_dom"/>
</dbReference>
<dbReference type="SUPFAM" id="SSF52091">
    <property type="entry name" value="SpoIIaa-like"/>
    <property type="match status" value="1"/>
</dbReference>
<dbReference type="PANTHER" id="PTHR33495">
    <property type="entry name" value="ANTI-SIGMA FACTOR ANTAGONIST TM_1081-RELATED-RELATED"/>
    <property type="match status" value="1"/>
</dbReference>
<dbReference type="NCBIfam" id="TIGR00377">
    <property type="entry name" value="ant_ant_sig"/>
    <property type="match status" value="1"/>
</dbReference>
<dbReference type="PANTHER" id="PTHR33495:SF2">
    <property type="entry name" value="ANTI-SIGMA FACTOR ANTAGONIST TM_1081-RELATED"/>
    <property type="match status" value="1"/>
</dbReference>
<evidence type="ECO:0000259" key="3">
    <source>
        <dbReference type="PROSITE" id="PS50801"/>
    </source>
</evidence>
<comment type="similarity">
    <text evidence="1 2">Belongs to the anti-sigma-factor antagonist family.</text>
</comment>
<sequence>MSSDDGELLDVRWSTVNGWQVLSLAGEVDVSRQDELYDELSTALRSDSAKVVLDLSQVSYIDSSGLSAIAVANREAHEVGAVFRVAGSCGFVSRLLRTTGLDTVLDLHPTVGAAVGST</sequence>
<dbReference type="Proteomes" id="UP000183376">
    <property type="component" value="Chromosome I"/>
</dbReference>
<dbReference type="RefSeq" id="WP_052408303.1">
    <property type="nucleotide sequence ID" value="NZ_JOEF01000066.1"/>
</dbReference>
<evidence type="ECO:0000256" key="2">
    <source>
        <dbReference type="RuleBase" id="RU003749"/>
    </source>
</evidence>
<evidence type="ECO:0000256" key="1">
    <source>
        <dbReference type="ARBA" id="ARBA00009013"/>
    </source>
</evidence>
<dbReference type="AlphaFoldDB" id="A0A1G9V0B8"/>
<dbReference type="InterPro" id="IPR003658">
    <property type="entry name" value="Anti-sigma_ant"/>
</dbReference>
<protein>
    <recommendedName>
        <fullName evidence="2">Anti-sigma factor antagonist</fullName>
    </recommendedName>
</protein>
<evidence type="ECO:0000313" key="5">
    <source>
        <dbReference type="Proteomes" id="UP000183376"/>
    </source>
</evidence>
<proteinExistence type="inferred from homology"/>
<feature type="domain" description="STAS" evidence="3">
    <location>
        <begin position="9"/>
        <end position="118"/>
    </location>
</feature>
<dbReference type="STRING" id="211114.SAMN04489726_2749"/>
<keyword evidence="5" id="KW-1185">Reference proteome</keyword>
<dbReference type="CDD" id="cd07043">
    <property type="entry name" value="STAS_anti-anti-sigma_factors"/>
    <property type="match status" value="1"/>
</dbReference>
<dbReference type="EMBL" id="LT629701">
    <property type="protein sequence ID" value="SDM65664.1"/>
    <property type="molecule type" value="Genomic_DNA"/>
</dbReference>
<gene>
    <name evidence="4" type="ORF">SAMN04489726_2749</name>
</gene>
<organism evidence="4 5">
    <name type="scientific">Allokutzneria albata</name>
    <name type="common">Kibdelosporangium albatum</name>
    <dbReference type="NCBI Taxonomy" id="211114"/>
    <lineage>
        <taxon>Bacteria</taxon>
        <taxon>Bacillati</taxon>
        <taxon>Actinomycetota</taxon>
        <taxon>Actinomycetes</taxon>
        <taxon>Pseudonocardiales</taxon>
        <taxon>Pseudonocardiaceae</taxon>
        <taxon>Allokutzneria</taxon>
    </lineage>
</organism>
<dbReference type="GO" id="GO:0043856">
    <property type="term" value="F:anti-sigma factor antagonist activity"/>
    <property type="evidence" value="ECO:0007669"/>
    <property type="project" value="InterPro"/>
</dbReference>
<accession>A0A1G9V0B8</accession>